<keyword evidence="4" id="KW-0067">ATP-binding</keyword>
<reference evidence="8 9" key="1">
    <citation type="submission" date="2019-04" db="EMBL/GenBank/DDBJ databases">
        <title>Comparative genomics and transcriptomics to analyze fruiting body development in filamentous ascomycetes.</title>
        <authorList>
            <consortium name="DOE Joint Genome Institute"/>
            <person name="Lutkenhaus R."/>
            <person name="Traeger S."/>
            <person name="Breuer J."/>
            <person name="Kuo A."/>
            <person name="Lipzen A."/>
            <person name="Pangilinan J."/>
            <person name="Dilworth D."/>
            <person name="Sandor L."/>
            <person name="Poggeler S."/>
            <person name="Barry K."/>
            <person name="Grigoriev I.V."/>
            <person name="Nowrousian M."/>
        </authorList>
    </citation>
    <scope>NUCLEOTIDE SEQUENCE [LARGE SCALE GENOMIC DNA]</scope>
    <source>
        <strain evidence="8 9">CBS 389.68</strain>
    </source>
</reference>
<proteinExistence type="predicted"/>
<keyword evidence="3" id="KW-0347">Helicase</keyword>
<dbReference type="Proteomes" id="UP000298138">
    <property type="component" value="Unassembled WGS sequence"/>
</dbReference>
<dbReference type="SUPFAM" id="SSF52540">
    <property type="entry name" value="P-loop containing nucleoside triphosphate hydrolases"/>
    <property type="match status" value="1"/>
</dbReference>
<evidence type="ECO:0000313" key="9">
    <source>
        <dbReference type="Proteomes" id="UP000298138"/>
    </source>
</evidence>
<keyword evidence="2 8" id="KW-0378">Hydrolase</keyword>
<dbReference type="FunFam" id="3.40.50.300:FF:001039">
    <property type="entry name" value="ATP-dependent RNA helicase DDX60"/>
    <property type="match status" value="1"/>
</dbReference>
<dbReference type="Pfam" id="PF26076">
    <property type="entry name" value="WHD_DDX60"/>
    <property type="match status" value="1"/>
</dbReference>
<keyword evidence="1" id="KW-0547">Nucleotide-binding</keyword>
<dbReference type="InterPro" id="IPR055124">
    <property type="entry name" value="PIN-like_DDX60"/>
</dbReference>
<feature type="domain" description="Helicase ATP-binding" evidence="6">
    <location>
        <begin position="777"/>
        <end position="949"/>
    </location>
</feature>
<evidence type="ECO:0000256" key="1">
    <source>
        <dbReference type="ARBA" id="ARBA00022741"/>
    </source>
</evidence>
<evidence type="ECO:0000256" key="4">
    <source>
        <dbReference type="ARBA" id="ARBA00022840"/>
    </source>
</evidence>
<dbReference type="EMBL" id="ML220117">
    <property type="protein sequence ID" value="TGZ81795.1"/>
    <property type="molecule type" value="Genomic_DNA"/>
</dbReference>
<protein>
    <submittedName>
        <fullName evidence="8">P-loop containing nucleoside triphosphate hydrolase protein</fullName>
    </submittedName>
</protein>
<evidence type="ECO:0000259" key="7">
    <source>
        <dbReference type="PROSITE" id="PS51194"/>
    </source>
</evidence>
<name>A0A4V3SIX2_9PEZI</name>
<dbReference type="OrthoDB" id="2320933at2759"/>
<evidence type="ECO:0000256" key="2">
    <source>
        <dbReference type="ARBA" id="ARBA00022801"/>
    </source>
</evidence>
<dbReference type="PROSITE" id="PS51194">
    <property type="entry name" value="HELICASE_CTER"/>
    <property type="match status" value="1"/>
</dbReference>
<dbReference type="Gene3D" id="3.40.50.300">
    <property type="entry name" value="P-loop containing nucleotide triphosphate hydrolases"/>
    <property type="match status" value="2"/>
</dbReference>
<evidence type="ECO:0000256" key="5">
    <source>
        <dbReference type="SAM" id="MobiDB-lite"/>
    </source>
</evidence>
<dbReference type="InterPro" id="IPR027417">
    <property type="entry name" value="P-loop_NTPase"/>
</dbReference>
<organism evidence="8 9">
    <name type="scientific">Ascodesmis nigricans</name>
    <dbReference type="NCBI Taxonomy" id="341454"/>
    <lineage>
        <taxon>Eukaryota</taxon>
        <taxon>Fungi</taxon>
        <taxon>Dikarya</taxon>
        <taxon>Ascomycota</taxon>
        <taxon>Pezizomycotina</taxon>
        <taxon>Pezizomycetes</taxon>
        <taxon>Pezizales</taxon>
        <taxon>Ascodesmidaceae</taxon>
        <taxon>Ascodesmis</taxon>
    </lineage>
</organism>
<dbReference type="STRING" id="341454.A0A4V3SIX2"/>
<dbReference type="Pfam" id="PF00270">
    <property type="entry name" value="DEAD"/>
    <property type="match status" value="1"/>
</dbReference>
<dbReference type="Pfam" id="PF23002">
    <property type="entry name" value="PIN-like_DDX60"/>
    <property type="match status" value="1"/>
</dbReference>
<dbReference type="GO" id="GO:0016787">
    <property type="term" value="F:hydrolase activity"/>
    <property type="evidence" value="ECO:0007669"/>
    <property type="project" value="UniProtKB-KW"/>
</dbReference>
<dbReference type="GO" id="GO:0005524">
    <property type="term" value="F:ATP binding"/>
    <property type="evidence" value="ECO:0007669"/>
    <property type="project" value="UniProtKB-KW"/>
</dbReference>
<dbReference type="GO" id="GO:0005737">
    <property type="term" value="C:cytoplasm"/>
    <property type="evidence" value="ECO:0007669"/>
    <property type="project" value="TreeGrafter"/>
</dbReference>
<feature type="region of interest" description="Disordered" evidence="5">
    <location>
        <begin position="1716"/>
        <end position="1741"/>
    </location>
</feature>
<dbReference type="GO" id="GO:0004386">
    <property type="term" value="F:helicase activity"/>
    <property type="evidence" value="ECO:0007669"/>
    <property type="project" value="UniProtKB-KW"/>
</dbReference>
<dbReference type="InParanoid" id="A0A4V3SIX2"/>
<dbReference type="InterPro" id="IPR011545">
    <property type="entry name" value="DEAD/DEAH_box_helicase_dom"/>
</dbReference>
<dbReference type="InterPro" id="IPR052431">
    <property type="entry name" value="SKI2_subfamily_helicases"/>
</dbReference>
<evidence type="ECO:0000256" key="3">
    <source>
        <dbReference type="ARBA" id="ARBA00022806"/>
    </source>
</evidence>
<accession>A0A4V3SIX2</accession>
<sequence>MSADTLRWYSMLFPYRVDLIGDYAGTEHFLIDGDSLIHHVLSDPRIDFSTGFQLLHAVYAVESFLADLTRRKCFFHVVFFEEHRHLAISGRAKAKEVEKWRFAREAVKNHLLHTVNEAVEETGEETLVYTFDGLGDERFARFLEVKRPYFVMAHDGDDVDDDVEGAACAEHVEAKKAIRRFMEMGYNVALINQIEFIDSKVFTQILETHSIPGDAVIDPPIIEQTTLSTPLPSLPENLDSNRARITIAAIARVLAEDSDSASLAATYLLHTSLLEQFPLSQRGSRFSAAELQKCNDTANVDAFLGKVLTHATELLSNGEILDDDLEDDLHDFVDGRLLLSVMMKEIDYPEEAKTRFGQLVDVLNKISSSSLSVDQLKTGVVPDAQEETVKDSVDKDSVLAFDNEVFNPYLERLKIDEQLEIEDTTDESVSQRYHWHNANKPLIATRRLPPKPPPPQPSGKGNMRMIDRNTRRRMGRLRKKDQQFYSQMSRYAQSLTGGALNPEKVIADPTGTNQKKKLEKELKEAKGKKEVKGGKNAKPEKPTKGGKPEKPVKGGKPEKPGKGAPKLSKAEQIKLKNAEAKAGKGAEALQKLWTSVWRELEKFKDDEAIITRLDDFIKKVQKAIPTNAPAGASVHEGVFVETEVRLYKVMVLQNIYNRYCTEGRKSDGLPTVAQIFEESRKILPSLGLTKPIHVIIKNVFKCLKIELPNVPVPATVPDKRLSFMTKWTGKMDGDLGIGMSSEEFQLEYFGPFMDRNMDSAPDDRVPFEPDGWQRKVLDELDSENSVFVVAPTSAGKTFISFHAMKKVLRSDDNGVLVYVAPTKALVNQIAAEVISRFSKDYRYANAGKTVWAIHTGDYHMNKPEECQILITVPQILSTMLLSPVNAKRWTPRLKRIIYDEIHSIGNSEDGAIWEQLLLLSPCPIVALSATVGNPGELSQWLAATQSKINTKLTMVQHPYRYSDLRKFTFNPDAAETYKSFKGLGRLRKFGAVDQDSRMATVHPVAAITNPNNGLPDDLSLEPRDCLTLYRAMVAVSTPEFPVPTDLDYKKAFGTTGMVIKKADVIVWEADLKSQLRKWMKDPRSPFMDVVRKVGGGRPLAEERRLVGLVHAEKLADPEIVKIIDPENKDTEKIETDGEEAYIDLDVSRTAYLREKTLPLLQSLHTANALPAILFSYDRLLCEYLCKHLVNQLKEAETKWRASDPKWKALMKQYEDYLIKKKKAGKYKAPKLTSQDGDKLSKAELAREAAETEGSTLLESFDPEDPSAEFSFADFKKHPKSELDLDLQTSDRWHTDPIFIQGLRRGIGVHHSGLNRRYRQAVEMLFRKGYLRVVISTETLALGINMPCKTVVFAGDNVHLTALNYRQASGRAGRRGFDLLGNVIFHGVTQEKVHRLISSRLPSLMGHFPITTGLVLRLCILLNNSEQAEFSKQAIGGLLSQNRLVIGEEAVPEQVLHHLRFSIDFLRRQKLINGNGGPMNFATFTSHLYYIESAAFSFHTLLSSGYLGEICADVNKPGAQAQVIEDLMLVFANIFGRKPCSKRSGIKLLPPLPEKARKILEEQNKTTLDLYSTYARTFSSRFCKDEVDNVLPFSKVQCGRNSASSAPLPKARSQFFALSGHTDKFESIPDLASSIRKSVFLDGSSIPYTPVNLDETLNSYLLEFFRHGSLTRMTTDHRIRPGDRWFYLKDFSVVLGIIVTGLTVYLKDGPRAWFDPSKLSGEEEGGELTAKEDIGEDEMEEEEEIEMVETAEGEMERAKAPRELFRVLQAVKALQTEFEEKFRNVNA</sequence>
<dbReference type="PROSITE" id="PS51192">
    <property type="entry name" value="HELICASE_ATP_BIND_1"/>
    <property type="match status" value="1"/>
</dbReference>
<dbReference type="InterPro" id="IPR014001">
    <property type="entry name" value="Helicase_ATP-bd"/>
</dbReference>
<dbReference type="PANTHER" id="PTHR44533:SF4">
    <property type="entry name" value="DEAD_H RNA HELICASE, PUTATIVE-RELATED"/>
    <property type="match status" value="1"/>
</dbReference>
<feature type="compositionally biased region" description="Basic and acidic residues" evidence="5">
    <location>
        <begin position="516"/>
        <end position="561"/>
    </location>
</feature>
<gene>
    <name evidence="8" type="ORF">EX30DRAFT_330398</name>
</gene>
<dbReference type="SMART" id="SM00487">
    <property type="entry name" value="DEXDc"/>
    <property type="match status" value="1"/>
</dbReference>
<dbReference type="SMART" id="SM00490">
    <property type="entry name" value="HELICc"/>
    <property type="match status" value="1"/>
</dbReference>
<evidence type="ECO:0000259" key="6">
    <source>
        <dbReference type="PROSITE" id="PS51192"/>
    </source>
</evidence>
<feature type="region of interest" description="Disordered" evidence="5">
    <location>
        <begin position="443"/>
        <end position="479"/>
    </location>
</feature>
<dbReference type="GO" id="GO:0003676">
    <property type="term" value="F:nucleic acid binding"/>
    <property type="evidence" value="ECO:0007669"/>
    <property type="project" value="InterPro"/>
</dbReference>
<feature type="domain" description="Helicase C-terminal" evidence="7">
    <location>
        <begin position="1243"/>
        <end position="1415"/>
    </location>
</feature>
<dbReference type="InterPro" id="IPR001650">
    <property type="entry name" value="Helicase_C-like"/>
</dbReference>
<feature type="region of interest" description="Disordered" evidence="5">
    <location>
        <begin position="500"/>
        <end position="569"/>
    </location>
</feature>
<keyword evidence="9" id="KW-1185">Reference proteome</keyword>
<feature type="compositionally biased region" description="Basic residues" evidence="5">
    <location>
        <begin position="470"/>
        <end position="479"/>
    </location>
</feature>
<evidence type="ECO:0000313" key="8">
    <source>
        <dbReference type="EMBL" id="TGZ81795.1"/>
    </source>
</evidence>
<dbReference type="PANTHER" id="PTHR44533">
    <property type="entry name" value="DEAD/H RNA HELICASE, PUTATIVE-RELATED"/>
    <property type="match status" value="1"/>
</dbReference>
<dbReference type="Pfam" id="PF00271">
    <property type="entry name" value="Helicase_C"/>
    <property type="match status" value="1"/>
</dbReference>
<dbReference type="InterPro" id="IPR059032">
    <property type="entry name" value="WHD_DDX60"/>
</dbReference>